<dbReference type="EMBL" id="DTHB01000007">
    <property type="protein sequence ID" value="HGB13684.1"/>
    <property type="molecule type" value="Genomic_DNA"/>
</dbReference>
<dbReference type="AlphaFoldDB" id="A0A7C3SHL2"/>
<dbReference type="CDD" id="cd00616">
    <property type="entry name" value="AHBA_syn"/>
    <property type="match status" value="1"/>
</dbReference>
<comment type="similarity">
    <text evidence="2 5">Belongs to the DegT/DnrJ/EryC1 family.</text>
</comment>
<dbReference type="Gene3D" id="3.90.1150.10">
    <property type="entry name" value="Aspartate Aminotransferase, domain 1"/>
    <property type="match status" value="1"/>
</dbReference>
<evidence type="ECO:0000313" key="6">
    <source>
        <dbReference type="EMBL" id="HGB13684.1"/>
    </source>
</evidence>
<dbReference type="InterPro" id="IPR000653">
    <property type="entry name" value="DegT/StrS_aminotransferase"/>
</dbReference>
<keyword evidence="6" id="KW-0808">Transferase</keyword>
<evidence type="ECO:0000256" key="4">
    <source>
        <dbReference type="PIRSR" id="PIRSR000390-2"/>
    </source>
</evidence>
<feature type="modified residue" description="N6-(pyridoxal phosphate)lysine" evidence="4">
    <location>
        <position position="200"/>
    </location>
</feature>
<organism evidence="6">
    <name type="scientific">Desulfobacca acetoxidans</name>
    <dbReference type="NCBI Taxonomy" id="60893"/>
    <lineage>
        <taxon>Bacteria</taxon>
        <taxon>Pseudomonadati</taxon>
        <taxon>Thermodesulfobacteriota</taxon>
        <taxon>Desulfobaccia</taxon>
        <taxon>Desulfobaccales</taxon>
        <taxon>Desulfobaccaceae</taxon>
        <taxon>Desulfobacca</taxon>
    </lineage>
</organism>
<dbReference type="SUPFAM" id="SSF53383">
    <property type="entry name" value="PLP-dependent transferases"/>
    <property type="match status" value="1"/>
</dbReference>
<evidence type="ECO:0000256" key="3">
    <source>
        <dbReference type="PIRSR" id="PIRSR000390-1"/>
    </source>
</evidence>
<dbReference type="GO" id="GO:0000271">
    <property type="term" value="P:polysaccharide biosynthetic process"/>
    <property type="evidence" value="ECO:0007669"/>
    <property type="project" value="TreeGrafter"/>
</dbReference>
<evidence type="ECO:0000256" key="1">
    <source>
        <dbReference type="ARBA" id="ARBA00022898"/>
    </source>
</evidence>
<reference evidence="6" key="1">
    <citation type="journal article" date="2020" name="mSystems">
        <title>Genome- and Community-Level Interaction Insights into Carbon Utilization and Element Cycling Functions of Hydrothermarchaeota in Hydrothermal Sediment.</title>
        <authorList>
            <person name="Zhou Z."/>
            <person name="Liu Y."/>
            <person name="Xu W."/>
            <person name="Pan J."/>
            <person name="Luo Z.H."/>
            <person name="Li M."/>
        </authorList>
    </citation>
    <scope>NUCLEOTIDE SEQUENCE [LARGE SCALE GENOMIC DNA]</scope>
    <source>
        <strain evidence="6">SpSt-776</strain>
    </source>
</reference>
<name>A0A7C3SHL2_9BACT</name>
<evidence type="ECO:0000256" key="2">
    <source>
        <dbReference type="ARBA" id="ARBA00037999"/>
    </source>
</evidence>
<feature type="active site" description="Proton acceptor" evidence="3">
    <location>
        <position position="200"/>
    </location>
</feature>
<keyword evidence="6" id="KW-0032">Aminotransferase</keyword>
<accession>A0A7C3SHL2</accession>
<comment type="caution">
    <text evidence="6">The sequence shown here is derived from an EMBL/GenBank/DDBJ whole genome shotgun (WGS) entry which is preliminary data.</text>
</comment>
<dbReference type="GO" id="GO:0030170">
    <property type="term" value="F:pyridoxal phosphate binding"/>
    <property type="evidence" value="ECO:0007669"/>
    <property type="project" value="UniProtKB-ARBA"/>
</dbReference>
<sequence length="377" mass="41546">MPCRKKIAFIDLKAQQKLIYSVLQARIERVLTHGQYIMGPEVEEVEARLAAYVGVKHAITCASGTDALLMVLMAKGVGPGDAVLTTPFTFIATAEVVQLAGATPVFVDIDPRTFNLDPQALEKTLSGWRQHPLTAALRPKGIIPVDLFGQPADYDRINEIAREYGLFVLEDAAQSFGATYKGRRAGSLAEAAATSFFPAKPLGCYGDGGAIFTDDDVLAEVLRSIRVHGQGAHRYDHVRLGLNGRFDSLQAAVLLAKLEIFDQEAAARQAVARRYHEGLKDRVVVPYVSLDCTSIWAQYSVLSPRRDELRIRLQAADIPTAIYYPKPLHLQPAFAHLGYHPGDFPVSEETARRIFSLPMHPYLSIEDQDFIIETLCG</sequence>
<dbReference type="FunFam" id="3.40.640.10:FF:000089">
    <property type="entry name" value="Aminotransferase, DegT/DnrJ/EryC1/StrS family"/>
    <property type="match status" value="1"/>
</dbReference>
<dbReference type="PIRSF" id="PIRSF000390">
    <property type="entry name" value="PLP_StrS"/>
    <property type="match status" value="1"/>
</dbReference>
<dbReference type="PANTHER" id="PTHR30244:SF42">
    <property type="entry name" value="UDP-2-ACETAMIDO-2-DEOXY-3-OXO-D-GLUCURONATE AMINOTRANSFERASE"/>
    <property type="match status" value="1"/>
</dbReference>
<dbReference type="InterPro" id="IPR015422">
    <property type="entry name" value="PyrdxlP-dep_Trfase_small"/>
</dbReference>
<dbReference type="Pfam" id="PF01041">
    <property type="entry name" value="DegT_DnrJ_EryC1"/>
    <property type="match status" value="1"/>
</dbReference>
<dbReference type="Gene3D" id="3.40.640.10">
    <property type="entry name" value="Type I PLP-dependent aspartate aminotransferase-like (Major domain)"/>
    <property type="match status" value="1"/>
</dbReference>
<dbReference type="GO" id="GO:0008483">
    <property type="term" value="F:transaminase activity"/>
    <property type="evidence" value="ECO:0007669"/>
    <property type="project" value="UniProtKB-KW"/>
</dbReference>
<proteinExistence type="inferred from homology"/>
<keyword evidence="1 4" id="KW-0663">Pyridoxal phosphate</keyword>
<dbReference type="PANTHER" id="PTHR30244">
    <property type="entry name" value="TRANSAMINASE"/>
    <property type="match status" value="1"/>
</dbReference>
<evidence type="ECO:0000256" key="5">
    <source>
        <dbReference type="RuleBase" id="RU004508"/>
    </source>
</evidence>
<dbReference type="InterPro" id="IPR015421">
    <property type="entry name" value="PyrdxlP-dep_Trfase_major"/>
</dbReference>
<protein>
    <submittedName>
        <fullName evidence="6">DegT/DnrJ/EryC1/StrS family aminotransferase</fullName>
    </submittedName>
</protein>
<dbReference type="InterPro" id="IPR015424">
    <property type="entry name" value="PyrdxlP-dep_Trfase"/>
</dbReference>
<gene>
    <name evidence="6" type="ORF">ENV62_00355</name>
</gene>